<dbReference type="Proteomes" id="UP001074726">
    <property type="component" value="Unassembled WGS sequence"/>
</dbReference>
<dbReference type="InterPro" id="IPR009061">
    <property type="entry name" value="DNA-bd_dom_put_sf"/>
</dbReference>
<keyword evidence="3" id="KW-1185">Reference proteome</keyword>
<accession>A0ABT4CD53</accession>
<name>A0ABT4CD53_9ACTN</name>
<dbReference type="Pfam" id="PF12728">
    <property type="entry name" value="HTH_17"/>
    <property type="match status" value="1"/>
</dbReference>
<gene>
    <name evidence="2" type="ORF">NYO98_10640</name>
</gene>
<comment type="caution">
    <text evidence="2">The sequence shown here is derived from an EMBL/GenBank/DDBJ whole genome shotgun (WGS) entry which is preliminary data.</text>
</comment>
<sequence>MTAGFVGVDHLLTPTATAERLAVSTWTVARLRRDGHLAAVRVGGSWRFDPADVAAYITKNRSEG</sequence>
<dbReference type="EMBL" id="JAPPUX010000003">
    <property type="protein sequence ID" value="MCY4726736.1"/>
    <property type="molecule type" value="Genomic_DNA"/>
</dbReference>
<dbReference type="InterPro" id="IPR041657">
    <property type="entry name" value="HTH_17"/>
</dbReference>
<dbReference type="SUPFAM" id="SSF46955">
    <property type="entry name" value="Putative DNA-binding domain"/>
    <property type="match status" value="1"/>
</dbReference>
<organism evidence="2 3">
    <name type="scientific">Nocardioides pini</name>
    <dbReference type="NCBI Taxonomy" id="2975053"/>
    <lineage>
        <taxon>Bacteria</taxon>
        <taxon>Bacillati</taxon>
        <taxon>Actinomycetota</taxon>
        <taxon>Actinomycetes</taxon>
        <taxon>Propionibacteriales</taxon>
        <taxon>Nocardioidaceae</taxon>
        <taxon>Nocardioides</taxon>
    </lineage>
</organism>
<reference evidence="2" key="1">
    <citation type="submission" date="2022-08" db="EMBL/GenBank/DDBJ databases">
        <title>Genome sequencing of Nocardioides sp. STR2.</title>
        <authorList>
            <person name="So Y."/>
        </authorList>
    </citation>
    <scope>NUCLEOTIDE SEQUENCE</scope>
    <source>
        <strain evidence="2">STR2</strain>
    </source>
</reference>
<proteinExistence type="predicted"/>
<dbReference type="NCBIfam" id="TIGR01764">
    <property type="entry name" value="excise"/>
    <property type="match status" value="1"/>
</dbReference>
<evidence type="ECO:0000259" key="1">
    <source>
        <dbReference type="Pfam" id="PF12728"/>
    </source>
</evidence>
<dbReference type="RefSeq" id="WP_268111644.1">
    <property type="nucleotide sequence ID" value="NZ_JAPPUX010000003.1"/>
</dbReference>
<evidence type="ECO:0000313" key="2">
    <source>
        <dbReference type="EMBL" id="MCY4726736.1"/>
    </source>
</evidence>
<feature type="domain" description="Helix-turn-helix" evidence="1">
    <location>
        <begin position="11"/>
        <end position="61"/>
    </location>
</feature>
<protein>
    <submittedName>
        <fullName evidence="2">Helix-turn-helix domain-containing protein</fullName>
    </submittedName>
</protein>
<evidence type="ECO:0000313" key="3">
    <source>
        <dbReference type="Proteomes" id="UP001074726"/>
    </source>
</evidence>
<dbReference type="InterPro" id="IPR010093">
    <property type="entry name" value="SinI_DNA-bd"/>
</dbReference>